<keyword evidence="4" id="KW-1185">Reference proteome</keyword>
<dbReference type="REBASE" id="302552">
    <property type="entry name" value="M.DalAKDndDP"/>
</dbReference>
<dbReference type="GO" id="GO:0016887">
    <property type="term" value="F:ATP hydrolysis activity"/>
    <property type="evidence" value="ECO:0007669"/>
    <property type="project" value="InterPro"/>
</dbReference>
<protein>
    <submittedName>
        <fullName evidence="3">DNA sulfur modification protein DndD</fullName>
    </submittedName>
</protein>
<dbReference type="HOGENOM" id="CLU_024631_0_0_7"/>
<feature type="domain" description="Rad50/SbcC-type AAA" evidence="2">
    <location>
        <begin position="5"/>
        <end position="263"/>
    </location>
</feature>
<dbReference type="Pfam" id="PF13476">
    <property type="entry name" value="AAA_23"/>
    <property type="match status" value="1"/>
</dbReference>
<dbReference type="AlphaFoldDB" id="B8FD43"/>
<accession>B8FD43</accession>
<feature type="coiled-coil region" evidence="1">
    <location>
        <begin position="185"/>
        <end position="232"/>
    </location>
</feature>
<name>B8FD43_DESAL</name>
<dbReference type="EMBL" id="CP001322">
    <property type="protein sequence ID" value="ACL06474.1"/>
    <property type="molecule type" value="Genomic_DNA"/>
</dbReference>
<dbReference type="Proteomes" id="UP000000739">
    <property type="component" value="Chromosome"/>
</dbReference>
<evidence type="ECO:0000256" key="1">
    <source>
        <dbReference type="SAM" id="Coils"/>
    </source>
</evidence>
<dbReference type="NCBIfam" id="TIGR03185">
    <property type="entry name" value="DNA_S_dndD"/>
    <property type="match status" value="1"/>
</dbReference>
<dbReference type="KEGG" id="dal:Dalk_4797"/>
<feature type="coiled-coil region" evidence="1">
    <location>
        <begin position="397"/>
        <end position="468"/>
    </location>
</feature>
<evidence type="ECO:0000313" key="4">
    <source>
        <dbReference type="Proteomes" id="UP000000739"/>
    </source>
</evidence>
<dbReference type="Gene3D" id="3.40.50.300">
    <property type="entry name" value="P-loop containing nucleotide triphosphate hydrolases"/>
    <property type="match status" value="2"/>
</dbReference>
<keyword evidence="1" id="KW-0175">Coiled coil</keyword>
<dbReference type="InterPro" id="IPR017599">
    <property type="entry name" value="DNA_S_DndD"/>
</dbReference>
<organism evidence="3 4">
    <name type="scientific">Desulfatibacillum aliphaticivorans</name>
    <dbReference type="NCBI Taxonomy" id="218208"/>
    <lineage>
        <taxon>Bacteria</taxon>
        <taxon>Pseudomonadati</taxon>
        <taxon>Thermodesulfobacteriota</taxon>
        <taxon>Desulfobacteria</taxon>
        <taxon>Desulfobacterales</taxon>
        <taxon>Desulfatibacillaceae</taxon>
        <taxon>Desulfatibacillum</taxon>
    </lineage>
</organism>
<proteinExistence type="predicted"/>
<dbReference type="SUPFAM" id="SSF52540">
    <property type="entry name" value="P-loop containing nucleoside triphosphate hydrolases"/>
    <property type="match status" value="1"/>
</dbReference>
<dbReference type="GO" id="GO:0006302">
    <property type="term" value="P:double-strand break repair"/>
    <property type="evidence" value="ECO:0007669"/>
    <property type="project" value="InterPro"/>
</dbReference>
<evidence type="ECO:0000313" key="3">
    <source>
        <dbReference type="EMBL" id="ACL06474.1"/>
    </source>
</evidence>
<dbReference type="PANTHER" id="PTHR32114:SF2">
    <property type="entry name" value="ABC TRANSPORTER ABCH.3"/>
    <property type="match status" value="1"/>
</dbReference>
<dbReference type="PANTHER" id="PTHR32114">
    <property type="entry name" value="ABC TRANSPORTER ABCH.3"/>
    <property type="match status" value="1"/>
</dbReference>
<dbReference type="InterPro" id="IPR038729">
    <property type="entry name" value="Rad50/SbcC_AAA"/>
</dbReference>
<dbReference type="InterPro" id="IPR027417">
    <property type="entry name" value="P-loop_NTPase"/>
</dbReference>
<dbReference type="RefSeq" id="WP_015949513.1">
    <property type="nucleotide sequence ID" value="NC_011768.1"/>
</dbReference>
<gene>
    <name evidence="3" type="ordered locus">Dalk_4797</name>
</gene>
<dbReference type="eggNOG" id="COG0419">
    <property type="taxonomic scope" value="Bacteria"/>
</dbReference>
<evidence type="ECO:0000259" key="2">
    <source>
        <dbReference type="Pfam" id="PF13476"/>
    </source>
</evidence>
<sequence length="659" mass="75221">MIIDEITLHNFGVYGGRHCIKLTPPSADKPVILFGGLNGAGKTTLLDALQLVLYGKLASCSNRNGQSYDDFLFSSIHRKAAPHEGAALEILFRHNLNGREQSIRVNRSWVHNGNRLKEYLEVERNGSIDRVMADTWEDYVQDIIPSRVANLFFFDGEKIETFANLDNAKKILSTAIHALLGLDIIDQLKNDLKVLEKRKQKAGVSTANRSKLSVLESEITALDDEIDSKAQRRAGLQNDLDKKYIQLKDIEELFSRSGGKLFEQMKKIESDKIKAEESLKATETILRDLASDSLPLFMVGKLIDDIRIQDLAEQDYKKNCLLNDFIKKRDEQIIKTLIRAQASKKILQAIDHFFEKEGAQRANSIGPSDIFLNLSDKTRNYVHNNYADEMKTSVLRTKTLIDQISEIQNDIDDLDRKIAASPPQDAVITIIENRERVSLEIRNLEELIERLSQELENLKRRKTILKDSLTTTIKRVVEEDFGSEDIRRAISHSKRVRKTIDSFRSMVLQSHVDHISNMILESFKQLIRKEHLVDQISISPDDFTLHLYGQDKEAIKPTRLSAGERQLLAASILWGLARASGRVIPAVIDTPLGRLDSEHRTHLIDHYYPHASHQVVLLSTDEEITEKYLDRIMPVVGRSYILEYQDEADTTAIREGYFW</sequence>
<reference evidence="3 4" key="1">
    <citation type="journal article" date="2012" name="Environ. Microbiol.">
        <title>The genome sequence of Desulfatibacillum alkenivorans AK-01: a blueprint for anaerobic alkane oxidation.</title>
        <authorList>
            <person name="Callaghan A.V."/>
            <person name="Morris B.E."/>
            <person name="Pereira I.A."/>
            <person name="McInerney M.J."/>
            <person name="Austin R.N."/>
            <person name="Groves J.T."/>
            <person name="Kukor J.J."/>
            <person name="Suflita J.M."/>
            <person name="Young L.Y."/>
            <person name="Zylstra G.J."/>
            <person name="Wawrik B."/>
        </authorList>
    </citation>
    <scope>NUCLEOTIDE SEQUENCE [LARGE SCALE GENOMIC DNA]</scope>
    <source>
        <strain evidence="3 4">AK-01</strain>
    </source>
</reference>